<feature type="domain" description="HTH lysR-type" evidence="5">
    <location>
        <begin position="1"/>
        <end position="59"/>
    </location>
</feature>
<dbReference type="InterPro" id="IPR005119">
    <property type="entry name" value="LysR_subst-bd"/>
</dbReference>
<name>A0A4Y5Z5Z1_9GAMM</name>
<dbReference type="SUPFAM" id="SSF53850">
    <property type="entry name" value="Periplasmic binding protein-like II"/>
    <property type="match status" value="1"/>
</dbReference>
<keyword evidence="4" id="KW-0804">Transcription</keyword>
<comment type="similarity">
    <text evidence="1">Belongs to the LysR transcriptional regulatory family.</text>
</comment>
<dbReference type="GO" id="GO:0003677">
    <property type="term" value="F:DNA binding"/>
    <property type="evidence" value="ECO:0007669"/>
    <property type="project" value="UniProtKB-KW"/>
</dbReference>
<evidence type="ECO:0000313" key="6">
    <source>
        <dbReference type="EMBL" id="QDE39763.1"/>
    </source>
</evidence>
<evidence type="ECO:0000313" key="7">
    <source>
        <dbReference type="Proteomes" id="UP000316093"/>
    </source>
</evidence>
<evidence type="ECO:0000256" key="3">
    <source>
        <dbReference type="ARBA" id="ARBA00023125"/>
    </source>
</evidence>
<dbReference type="InterPro" id="IPR036388">
    <property type="entry name" value="WH-like_DNA-bd_sf"/>
</dbReference>
<evidence type="ECO:0000256" key="1">
    <source>
        <dbReference type="ARBA" id="ARBA00009437"/>
    </source>
</evidence>
<dbReference type="OrthoDB" id="5289754at2"/>
<dbReference type="PANTHER" id="PTHR30346">
    <property type="entry name" value="TRANSCRIPTIONAL DUAL REGULATOR HCAR-RELATED"/>
    <property type="match status" value="1"/>
</dbReference>
<evidence type="ECO:0000256" key="4">
    <source>
        <dbReference type="ARBA" id="ARBA00023163"/>
    </source>
</evidence>
<dbReference type="EMBL" id="CP041046">
    <property type="protein sequence ID" value="QDE39763.1"/>
    <property type="molecule type" value="Genomic_DNA"/>
</dbReference>
<proteinExistence type="inferred from homology"/>
<dbReference type="KEGG" id="lpy:FIV34_11380"/>
<dbReference type="PROSITE" id="PS50931">
    <property type="entry name" value="HTH_LYSR"/>
    <property type="match status" value="1"/>
</dbReference>
<evidence type="ECO:0000259" key="5">
    <source>
        <dbReference type="PROSITE" id="PS50931"/>
    </source>
</evidence>
<dbReference type="RefSeq" id="WP_139982797.1">
    <property type="nucleotide sequence ID" value="NZ_CP041046.1"/>
</dbReference>
<sequence>MELRHLRYFIAVAEEGSVTLAAERRLFTSQPSLSRQLKDLEDEVGTQLMVRSPKGIELTPAGRAFLEHARLALAQVDAARDAARRAGPSTTTFALGFLTGEEVAWMGKAMKLLRTELPRIEVTISSQHSPYLAEGLVQGKLDAAFLRAEENMPELEFIPVSREPLRIIMPSDHPLAESEQVDIKDIANEVFIGLSDVATPLRRTVERYLADNGLDIQPTHRVDNLTQAMSLVSSTRGVALLPSYAEAFLPWSVTSRHLAGETPSVQLCLGYRRSSQSPILRYFLSRIAEISEVPEGEVLDDWAGSHRPHKA</sequence>
<dbReference type="GO" id="GO:0003700">
    <property type="term" value="F:DNA-binding transcription factor activity"/>
    <property type="evidence" value="ECO:0007669"/>
    <property type="project" value="InterPro"/>
</dbReference>
<protein>
    <submittedName>
        <fullName evidence="6">LysR family transcriptional regulator</fullName>
    </submittedName>
</protein>
<dbReference type="GO" id="GO:0032993">
    <property type="term" value="C:protein-DNA complex"/>
    <property type="evidence" value="ECO:0007669"/>
    <property type="project" value="TreeGrafter"/>
</dbReference>
<keyword evidence="3" id="KW-0238">DNA-binding</keyword>
<dbReference type="AlphaFoldDB" id="A0A4Y5Z5Z1"/>
<organism evidence="6 7">
    <name type="scientific">Luteibacter pinisoli</name>
    <dbReference type="NCBI Taxonomy" id="2589080"/>
    <lineage>
        <taxon>Bacteria</taxon>
        <taxon>Pseudomonadati</taxon>
        <taxon>Pseudomonadota</taxon>
        <taxon>Gammaproteobacteria</taxon>
        <taxon>Lysobacterales</taxon>
        <taxon>Rhodanobacteraceae</taxon>
        <taxon>Luteibacter</taxon>
    </lineage>
</organism>
<dbReference type="Pfam" id="PF00126">
    <property type="entry name" value="HTH_1"/>
    <property type="match status" value="1"/>
</dbReference>
<keyword evidence="2" id="KW-0805">Transcription regulation</keyword>
<dbReference type="PANTHER" id="PTHR30346:SF0">
    <property type="entry name" value="HCA OPERON TRANSCRIPTIONAL ACTIVATOR HCAR"/>
    <property type="match status" value="1"/>
</dbReference>
<dbReference type="PRINTS" id="PR00039">
    <property type="entry name" value="HTHLYSR"/>
</dbReference>
<dbReference type="InterPro" id="IPR000847">
    <property type="entry name" value="LysR_HTH_N"/>
</dbReference>
<dbReference type="SUPFAM" id="SSF46785">
    <property type="entry name" value="Winged helix' DNA-binding domain"/>
    <property type="match status" value="1"/>
</dbReference>
<dbReference type="FunFam" id="1.10.10.10:FF:000001">
    <property type="entry name" value="LysR family transcriptional regulator"/>
    <property type="match status" value="1"/>
</dbReference>
<keyword evidence="7" id="KW-1185">Reference proteome</keyword>
<accession>A0A4Y5Z5Z1</accession>
<dbReference type="Pfam" id="PF03466">
    <property type="entry name" value="LysR_substrate"/>
    <property type="match status" value="1"/>
</dbReference>
<evidence type="ECO:0000256" key="2">
    <source>
        <dbReference type="ARBA" id="ARBA00023015"/>
    </source>
</evidence>
<dbReference type="Proteomes" id="UP000316093">
    <property type="component" value="Chromosome"/>
</dbReference>
<dbReference type="Gene3D" id="1.10.10.10">
    <property type="entry name" value="Winged helix-like DNA-binding domain superfamily/Winged helix DNA-binding domain"/>
    <property type="match status" value="1"/>
</dbReference>
<gene>
    <name evidence="6" type="ORF">FIV34_11380</name>
</gene>
<dbReference type="InterPro" id="IPR036390">
    <property type="entry name" value="WH_DNA-bd_sf"/>
</dbReference>
<reference evidence="6 7" key="1">
    <citation type="submission" date="2019-06" db="EMBL/GenBank/DDBJ databases">
        <title>A complete genome sequence for Luteibacter pinisoli MAH-14.</title>
        <authorList>
            <person name="Baltrus D.A."/>
        </authorList>
    </citation>
    <scope>NUCLEOTIDE SEQUENCE [LARGE SCALE GENOMIC DNA]</scope>
    <source>
        <strain evidence="6 7">MAH-14</strain>
    </source>
</reference>
<dbReference type="Gene3D" id="3.40.190.10">
    <property type="entry name" value="Periplasmic binding protein-like II"/>
    <property type="match status" value="2"/>
</dbReference>